<evidence type="ECO:0000313" key="2">
    <source>
        <dbReference type="EMBL" id="VDK24357.1"/>
    </source>
</evidence>
<sequence>MESVNIEIQEDLASLARDNGTQQQDQAQGDDEVVEMVEDDESEYDLSDYLTMTSQWSDIDEQVEWCHLPPSWMVSNSPASSSLTTVTPLPASQLSSMQGTTEVDPWEKREGEGG</sequence>
<reference evidence="2 3" key="2">
    <citation type="submission" date="2018-11" db="EMBL/GenBank/DDBJ databases">
        <authorList>
            <consortium name="Pathogen Informatics"/>
        </authorList>
    </citation>
    <scope>NUCLEOTIDE SEQUENCE [LARGE SCALE GENOMIC DNA]</scope>
</reference>
<name>A0A0R3VXF8_TAEAS</name>
<reference evidence="4" key="1">
    <citation type="submission" date="2017-02" db="UniProtKB">
        <authorList>
            <consortium name="WormBaseParasite"/>
        </authorList>
    </citation>
    <scope>IDENTIFICATION</scope>
</reference>
<dbReference type="WBParaSite" id="TASK_0000210201-mRNA-1">
    <property type="protein sequence ID" value="TASK_0000210201-mRNA-1"/>
    <property type="gene ID" value="TASK_0000210201"/>
</dbReference>
<feature type="compositionally biased region" description="Basic and acidic residues" evidence="1">
    <location>
        <begin position="105"/>
        <end position="114"/>
    </location>
</feature>
<protein>
    <submittedName>
        <fullName evidence="4">Male-enhanced antigen 1</fullName>
    </submittedName>
</protein>
<proteinExistence type="predicted"/>
<organism evidence="4">
    <name type="scientific">Taenia asiatica</name>
    <name type="common">Asian tapeworm</name>
    <dbReference type="NCBI Taxonomy" id="60517"/>
    <lineage>
        <taxon>Eukaryota</taxon>
        <taxon>Metazoa</taxon>
        <taxon>Spiralia</taxon>
        <taxon>Lophotrochozoa</taxon>
        <taxon>Platyhelminthes</taxon>
        <taxon>Cestoda</taxon>
        <taxon>Eucestoda</taxon>
        <taxon>Cyclophyllidea</taxon>
        <taxon>Taeniidae</taxon>
        <taxon>Taenia</taxon>
    </lineage>
</organism>
<evidence type="ECO:0000256" key="1">
    <source>
        <dbReference type="SAM" id="MobiDB-lite"/>
    </source>
</evidence>
<dbReference type="EMBL" id="UYRS01001003">
    <property type="protein sequence ID" value="VDK24357.1"/>
    <property type="molecule type" value="Genomic_DNA"/>
</dbReference>
<feature type="region of interest" description="Disordered" evidence="1">
    <location>
        <begin position="76"/>
        <end position="114"/>
    </location>
</feature>
<accession>A0A0R3VXF8</accession>
<evidence type="ECO:0000313" key="3">
    <source>
        <dbReference type="Proteomes" id="UP000282613"/>
    </source>
</evidence>
<gene>
    <name evidence="2" type="ORF">TASK_LOCUS2103</name>
</gene>
<dbReference type="AlphaFoldDB" id="A0A0R3VXF8"/>
<keyword evidence="3" id="KW-1185">Reference proteome</keyword>
<evidence type="ECO:0000313" key="4">
    <source>
        <dbReference type="WBParaSite" id="TASK_0000210201-mRNA-1"/>
    </source>
</evidence>
<dbReference type="Proteomes" id="UP000282613">
    <property type="component" value="Unassembled WGS sequence"/>
</dbReference>
<feature type="compositionally biased region" description="Polar residues" evidence="1">
    <location>
        <begin position="76"/>
        <end position="101"/>
    </location>
</feature>